<name>A0A1B1K7P5_RHOOP</name>
<accession>A0A1B1K7P5</accession>
<gene>
    <name evidence="1" type="ORF">R1CP_19570</name>
</gene>
<protein>
    <submittedName>
        <fullName evidence="1">Uncharacterized protein</fullName>
    </submittedName>
</protein>
<proteinExistence type="predicted"/>
<dbReference type="Proteomes" id="UP000186108">
    <property type="component" value="Chromosome"/>
</dbReference>
<organism evidence="1 2">
    <name type="scientific">Rhodococcus opacus</name>
    <name type="common">Nocardia opaca</name>
    <dbReference type="NCBI Taxonomy" id="37919"/>
    <lineage>
        <taxon>Bacteria</taxon>
        <taxon>Bacillati</taxon>
        <taxon>Actinomycetota</taxon>
        <taxon>Actinomycetes</taxon>
        <taxon>Mycobacteriales</taxon>
        <taxon>Nocardiaceae</taxon>
        <taxon>Rhodococcus</taxon>
    </lineage>
</organism>
<sequence length="33" mass="3977">MIGVVFDLPAGIGDVTFWPWTWWNSFATWWNQF</sequence>
<evidence type="ECO:0000313" key="2">
    <source>
        <dbReference type="Proteomes" id="UP000186108"/>
    </source>
</evidence>
<dbReference type="EMBL" id="CP009111">
    <property type="protein sequence ID" value="ANS28596.1"/>
    <property type="molecule type" value="Genomic_DNA"/>
</dbReference>
<evidence type="ECO:0000313" key="1">
    <source>
        <dbReference type="EMBL" id="ANS28596.1"/>
    </source>
</evidence>
<dbReference type="AlphaFoldDB" id="A0A1B1K7P5"/>
<reference evidence="1 2" key="1">
    <citation type="submission" date="2014-07" db="EMBL/GenBank/DDBJ databases">
        <authorList>
            <person name="Zhang J.E."/>
            <person name="Yang H."/>
            <person name="Guo J."/>
            <person name="Deng Z."/>
            <person name="Luo H."/>
            <person name="Luo M."/>
            <person name="Zhao B."/>
        </authorList>
    </citation>
    <scope>NUCLEOTIDE SEQUENCE [LARGE SCALE GENOMIC DNA]</scope>
    <source>
        <strain evidence="1 2">1CP</strain>
    </source>
</reference>